<organism evidence="6 7">
    <name type="scientific">Deinobacterium chartae</name>
    <dbReference type="NCBI Taxonomy" id="521158"/>
    <lineage>
        <taxon>Bacteria</taxon>
        <taxon>Thermotogati</taxon>
        <taxon>Deinococcota</taxon>
        <taxon>Deinococci</taxon>
        <taxon>Deinococcales</taxon>
        <taxon>Deinococcaceae</taxon>
        <taxon>Deinobacterium</taxon>
    </lineage>
</organism>
<evidence type="ECO:0000313" key="6">
    <source>
        <dbReference type="EMBL" id="MBB6098043.1"/>
    </source>
</evidence>
<dbReference type="AlphaFoldDB" id="A0A841HYS1"/>
<dbReference type="InterPro" id="IPR001647">
    <property type="entry name" value="HTH_TetR"/>
</dbReference>
<dbReference type="Pfam" id="PF00440">
    <property type="entry name" value="TetR_N"/>
    <property type="match status" value="1"/>
</dbReference>
<comment type="caution">
    <text evidence="6">The sequence shown here is derived from an EMBL/GenBank/DDBJ whole genome shotgun (WGS) entry which is preliminary data.</text>
</comment>
<dbReference type="InterPro" id="IPR050109">
    <property type="entry name" value="HTH-type_TetR-like_transc_reg"/>
</dbReference>
<evidence type="ECO:0000256" key="1">
    <source>
        <dbReference type="ARBA" id="ARBA00023015"/>
    </source>
</evidence>
<protein>
    <submittedName>
        <fullName evidence="6">AcrR family transcriptional regulator</fullName>
    </submittedName>
</protein>
<keyword evidence="3" id="KW-0804">Transcription</keyword>
<dbReference type="GO" id="GO:0003700">
    <property type="term" value="F:DNA-binding transcription factor activity"/>
    <property type="evidence" value="ECO:0007669"/>
    <property type="project" value="TreeGrafter"/>
</dbReference>
<dbReference type="PANTHER" id="PTHR30055">
    <property type="entry name" value="HTH-TYPE TRANSCRIPTIONAL REGULATOR RUTR"/>
    <property type="match status" value="1"/>
</dbReference>
<dbReference type="SUPFAM" id="SSF48498">
    <property type="entry name" value="Tetracyclin repressor-like, C-terminal domain"/>
    <property type="match status" value="1"/>
</dbReference>
<gene>
    <name evidence="6" type="ORF">HNR42_001466</name>
</gene>
<dbReference type="RefSeq" id="WP_183986056.1">
    <property type="nucleotide sequence ID" value="NZ_JACHHG010000004.1"/>
</dbReference>
<keyword evidence="1" id="KW-0805">Transcription regulation</keyword>
<dbReference type="InterPro" id="IPR036271">
    <property type="entry name" value="Tet_transcr_reg_TetR-rel_C_sf"/>
</dbReference>
<keyword evidence="2 4" id="KW-0238">DNA-binding</keyword>
<dbReference type="InterPro" id="IPR009057">
    <property type="entry name" value="Homeodomain-like_sf"/>
</dbReference>
<dbReference type="EMBL" id="JACHHG010000004">
    <property type="protein sequence ID" value="MBB6098043.1"/>
    <property type="molecule type" value="Genomic_DNA"/>
</dbReference>
<dbReference type="Pfam" id="PF13305">
    <property type="entry name" value="TetR_C_33"/>
    <property type="match status" value="1"/>
</dbReference>
<dbReference type="PROSITE" id="PS50977">
    <property type="entry name" value="HTH_TETR_2"/>
    <property type="match status" value="1"/>
</dbReference>
<name>A0A841HYS1_9DEIO</name>
<evidence type="ECO:0000259" key="5">
    <source>
        <dbReference type="PROSITE" id="PS50977"/>
    </source>
</evidence>
<evidence type="ECO:0000256" key="4">
    <source>
        <dbReference type="PROSITE-ProRule" id="PRU00335"/>
    </source>
</evidence>
<accession>A0A841HYS1</accession>
<dbReference type="SUPFAM" id="SSF46689">
    <property type="entry name" value="Homeodomain-like"/>
    <property type="match status" value="1"/>
</dbReference>
<reference evidence="6 7" key="1">
    <citation type="submission" date="2020-08" db="EMBL/GenBank/DDBJ databases">
        <title>Genomic Encyclopedia of Type Strains, Phase IV (KMG-IV): sequencing the most valuable type-strain genomes for metagenomic binning, comparative biology and taxonomic classification.</title>
        <authorList>
            <person name="Goeker M."/>
        </authorList>
    </citation>
    <scope>NUCLEOTIDE SEQUENCE [LARGE SCALE GENOMIC DNA]</scope>
    <source>
        <strain evidence="6 7">DSM 21458</strain>
    </source>
</reference>
<proteinExistence type="predicted"/>
<dbReference type="GO" id="GO:0000976">
    <property type="term" value="F:transcription cis-regulatory region binding"/>
    <property type="evidence" value="ECO:0007669"/>
    <property type="project" value="TreeGrafter"/>
</dbReference>
<dbReference type="InterPro" id="IPR025996">
    <property type="entry name" value="MT1864/Rv1816-like_C"/>
</dbReference>
<feature type="DNA-binding region" description="H-T-H motif" evidence="4">
    <location>
        <begin position="35"/>
        <end position="54"/>
    </location>
</feature>
<sequence>MGVRERKERERAAARQAALEVAVRLLEAGGPQAVTVRAIAQELEYSTTVVYTLFGGMQGVWDALYLEGMRRLGEGVAAVPRSGDAPHDLRAVCRAYRRAAADSAAFYPLLFARPVPGYRPSDEAIAGGQGGLAPLVRVLAAGIQDGSFVSADLALTAETVWAALHGAVSLELDRRVLGPEHAEARFERLLELLLRGLRAETTAS</sequence>
<feature type="domain" description="HTH tetR-type" evidence="5">
    <location>
        <begin position="12"/>
        <end position="72"/>
    </location>
</feature>
<dbReference type="PANTHER" id="PTHR30055:SF234">
    <property type="entry name" value="HTH-TYPE TRANSCRIPTIONAL REGULATOR BETI"/>
    <property type="match status" value="1"/>
</dbReference>
<dbReference type="Proteomes" id="UP000569951">
    <property type="component" value="Unassembled WGS sequence"/>
</dbReference>
<dbReference type="Gene3D" id="1.10.357.10">
    <property type="entry name" value="Tetracycline Repressor, domain 2"/>
    <property type="match status" value="1"/>
</dbReference>
<evidence type="ECO:0000256" key="2">
    <source>
        <dbReference type="ARBA" id="ARBA00023125"/>
    </source>
</evidence>
<evidence type="ECO:0000313" key="7">
    <source>
        <dbReference type="Proteomes" id="UP000569951"/>
    </source>
</evidence>
<evidence type="ECO:0000256" key="3">
    <source>
        <dbReference type="ARBA" id="ARBA00023163"/>
    </source>
</evidence>
<keyword evidence="7" id="KW-1185">Reference proteome</keyword>